<dbReference type="Gene3D" id="3.40.50.300">
    <property type="entry name" value="P-loop containing nucleotide triphosphate hydrolases"/>
    <property type="match status" value="1"/>
</dbReference>
<feature type="domain" description="Helicase ATP-binding" evidence="10">
    <location>
        <begin position="301"/>
        <end position="510"/>
    </location>
</feature>
<dbReference type="Gene3D" id="3.40.50.10810">
    <property type="entry name" value="Tandem AAA-ATPase domain"/>
    <property type="match status" value="1"/>
</dbReference>
<dbReference type="PROSITE" id="PS50089">
    <property type="entry name" value="ZF_RING_2"/>
    <property type="match status" value="1"/>
</dbReference>
<evidence type="ECO:0000256" key="7">
    <source>
        <dbReference type="PROSITE-ProRule" id="PRU00175"/>
    </source>
</evidence>
<dbReference type="InterPro" id="IPR017907">
    <property type="entry name" value="Znf_RING_CS"/>
</dbReference>
<proteinExistence type="predicted"/>
<dbReference type="InterPro" id="IPR052583">
    <property type="entry name" value="ATP-helicase/E3_Ub-Ligase"/>
</dbReference>
<dbReference type="PROSITE" id="PS51192">
    <property type="entry name" value="HELICASE_ATP_BIND_1"/>
    <property type="match status" value="1"/>
</dbReference>
<evidence type="ECO:0000256" key="4">
    <source>
        <dbReference type="ARBA" id="ARBA00022801"/>
    </source>
</evidence>
<dbReference type="GO" id="GO:0061630">
    <property type="term" value="F:ubiquitin protein ligase activity"/>
    <property type="evidence" value="ECO:0007669"/>
    <property type="project" value="TreeGrafter"/>
</dbReference>
<keyword evidence="8" id="KW-0175">Coiled coil</keyword>
<evidence type="ECO:0000259" key="9">
    <source>
        <dbReference type="PROSITE" id="PS50089"/>
    </source>
</evidence>
<dbReference type="Pfam" id="PF00271">
    <property type="entry name" value="Helicase_C"/>
    <property type="match status" value="1"/>
</dbReference>
<dbReference type="GO" id="GO:0005634">
    <property type="term" value="C:nucleus"/>
    <property type="evidence" value="ECO:0007669"/>
    <property type="project" value="TreeGrafter"/>
</dbReference>
<evidence type="ECO:0000313" key="12">
    <source>
        <dbReference type="EMBL" id="OUT21650.1"/>
    </source>
</evidence>
<dbReference type="InterPro" id="IPR014001">
    <property type="entry name" value="Helicase_ATP-bd"/>
</dbReference>
<keyword evidence="5" id="KW-0862">Zinc</keyword>
<dbReference type="GO" id="GO:0005524">
    <property type="term" value="F:ATP binding"/>
    <property type="evidence" value="ECO:0007669"/>
    <property type="project" value="InterPro"/>
</dbReference>
<evidence type="ECO:0000259" key="10">
    <source>
        <dbReference type="PROSITE" id="PS51192"/>
    </source>
</evidence>
<reference evidence="12 13" key="1">
    <citation type="submission" date="2017-05" db="EMBL/GenBank/DDBJ databases">
        <title>The Genome Sequence of Candida krusei Ckrusei653.</title>
        <authorList>
            <person name="Cuomo C."/>
            <person name="Forche A."/>
            <person name="Young S."/>
            <person name="Abouelleil A."/>
            <person name="Cao P."/>
            <person name="Chapman S."/>
            <person name="Cusick C."/>
            <person name="Shea T."/>
            <person name="Nusbaum C."/>
            <person name="Birren B."/>
        </authorList>
    </citation>
    <scope>NUCLEOTIDE SEQUENCE [LARGE SCALE GENOMIC DNA]</scope>
    <source>
        <strain evidence="12 13">Ckrusei653</strain>
    </source>
</reference>
<dbReference type="InterPro" id="IPR001650">
    <property type="entry name" value="Helicase_C-like"/>
</dbReference>
<evidence type="ECO:0000256" key="6">
    <source>
        <dbReference type="ARBA" id="ARBA00022840"/>
    </source>
</evidence>
<dbReference type="PANTHER" id="PTHR45865">
    <property type="entry name" value="E3 UBIQUITIN-PROTEIN LIGASE SHPRH FAMILY MEMBER"/>
    <property type="match status" value="1"/>
</dbReference>
<keyword evidence="6" id="KW-0067">ATP-binding</keyword>
<dbReference type="InterPro" id="IPR013083">
    <property type="entry name" value="Znf_RING/FYVE/PHD"/>
</dbReference>
<evidence type="ECO:0000313" key="13">
    <source>
        <dbReference type="Proteomes" id="UP000195871"/>
    </source>
</evidence>
<feature type="coiled-coil region" evidence="8">
    <location>
        <begin position="1118"/>
        <end position="1145"/>
    </location>
</feature>
<keyword evidence="2" id="KW-0547">Nucleotide-binding</keyword>
<organism evidence="12 13">
    <name type="scientific">Pichia kudriavzevii</name>
    <name type="common">Yeast</name>
    <name type="synonym">Issatchenkia orientalis</name>
    <dbReference type="NCBI Taxonomy" id="4909"/>
    <lineage>
        <taxon>Eukaryota</taxon>
        <taxon>Fungi</taxon>
        <taxon>Dikarya</taxon>
        <taxon>Ascomycota</taxon>
        <taxon>Saccharomycotina</taxon>
        <taxon>Pichiomycetes</taxon>
        <taxon>Pichiales</taxon>
        <taxon>Pichiaceae</taxon>
        <taxon>Pichia</taxon>
    </lineage>
</organism>
<name>A0A1Z8JM37_PICKU</name>
<evidence type="ECO:0000256" key="2">
    <source>
        <dbReference type="ARBA" id="ARBA00022741"/>
    </source>
</evidence>
<dbReference type="GO" id="GO:0000209">
    <property type="term" value="P:protein polyubiquitination"/>
    <property type="evidence" value="ECO:0007669"/>
    <property type="project" value="TreeGrafter"/>
</dbReference>
<dbReference type="InterPro" id="IPR000330">
    <property type="entry name" value="SNF2_N"/>
</dbReference>
<feature type="domain" description="Helicase C-terminal" evidence="11">
    <location>
        <begin position="1302"/>
        <end position="1469"/>
    </location>
</feature>
<dbReference type="SUPFAM" id="SSF52540">
    <property type="entry name" value="P-loop containing nucleoside triphosphate hydrolases"/>
    <property type="match status" value="2"/>
</dbReference>
<dbReference type="GO" id="GO:0006974">
    <property type="term" value="P:DNA damage response"/>
    <property type="evidence" value="ECO:0007669"/>
    <property type="project" value="TreeGrafter"/>
</dbReference>
<dbReference type="InterPro" id="IPR001841">
    <property type="entry name" value="Znf_RING"/>
</dbReference>
<dbReference type="GO" id="GO:0016787">
    <property type="term" value="F:hydrolase activity"/>
    <property type="evidence" value="ECO:0007669"/>
    <property type="project" value="UniProtKB-KW"/>
</dbReference>
<dbReference type="InterPro" id="IPR049730">
    <property type="entry name" value="SNF2/RAD54-like_C"/>
</dbReference>
<dbReference type="SMART" id="SM00184">
    <property type="entry name" value="RING"/>
    <property type="match status" value="1"/>
</dbReference>
<dbReference type="Pfam" id="PF00176">
    <property type="entry name" value="SNF2-rel_dom"/>
    <property type="match status" value="1"/>
</dbReference>
<dbReference type="SMART" id="SM00487">
    <property type="entry name" value="DEXDc"/>
    <property type="match status" value="1"/>
</dbReference>
<dbReference type="InterPro" id="IPR027417">
    <property type="entry name" value="P-loop_NTPase"/>
</dbReference>
<dbReference type="CDD" id="cd18793">
    <property type="entry name" value="SF2_C_SNF"/>
    <property type="match status" value="1"/>
</dbReference>
<dbReference type="InterPro" id="IPR059033">
    <property type="entry name" value="C144_05_dom"/>
</dbReference>
<dbReference type="Pfam" id="PF26021">
    <property type="entry name" value="Ferritin_C144_05"/>
    <property type="match status" value="1"/>
</dbReference>
<evidence type="ECO:0000259" key="11">
    <source>
        <dbReference type="PROSITE" id="PS51194"/>
    </source>
</evidence>
<evidence type="ECO:0000256" key="8">
    <source>
        <dbReference type="SAM" id="Coils"/>
    </source>
</evidence>
<dbReference type="EMBL" id="NHMM01000005">
    <property type="protein sequence ID" value="OUT21650.1"/>
    <property type="molecule type" value="Genomic_DNA"/>
</dbReference>
<dbReference type="VEuPathDB" id="FungiDB:C5L36_0B06720"/>
<dbReference type="Proteomes" id="UP000195871">
    <property type="component" value="Unassembled WGS sequence"/>
</dbReference>
<accession>A0A1Z8JM37</accession>
<keyword evidence="3 7" id="KW-0863">Zinc-finger</keyword>
<dbReference type="InterPro" id="IPR038718">
    <property type="entry name" value="SNF2-like_sf"/>
</dbReference>
<evidence type="ECO:0000256" key="5">
    <source>
        <dbReference type="ARBA" id="ARBA00022833"/>
    </source>
</evidence>
<comment type="caution">
    <text evidence="12">The sequence shown here is derived from an EMBL/GenBank/DDBJ whole genome shotgun (WGS) entry which is preliminary data.</text>
</comment>
<dbReference type="PANTHER" id="PTHR45865:SF1">
    <property type="entry name" value="E3 UBIQUITIN-PROTEIN LIGASE SHPRH"/>
    <property type="match status" value="1"/>
</dbReference>
<evidence type="ECO:0000256" key="3">
    <source>
        <dbReference type="ARBA" id="ARBA00022771"/>
    </source>
</evidence>
<protein>
    <submittedName>
        <fullName evidence="12">Uncharacterized protein</fullName>
    </submittedName>
</protein>
<dbReference type="SUPFAM" id="SSF57850">
    <property type="entry name" value="RING/U-box"/>
    <property type="match status" value="1"/>
</dbReference>
<sequence>MFQIDVSTVNANHIERWLSTGKRAKKADRKGVLLFSHNLHLSTNLDMKDMIVDEELEVKMKKPVISSHSILMQFKGERLYSLFNLHFEEEYTQLISAIHFLMTNAKVYATKMFHTGGFTAKGLKIRNGVLSFDLGFEMFMDMSVSPVLPDDVLKHLNSLVELVTIPEPTEYQMSCSNLTPPSVHSFYSLITENTRKSYNSNVRFLEIEGISKTLLPFQVDSLKWMLEHESVEMKINAEGFSLPDIKFKSDVDSNALSIYLDRIMPGWTRIKFCTQPTIYWYNKYTGSICTYDTVMDYLASLDFGRPPAKGFLCEEMGLGKTLEITTLIKLNPRKSLSYNMKYDILDPSRRIKESKTTLILCPETILSQWNEEIRAVCPELSVYVYPGILYMEEKDHSITPTSVGEMLASYDIVLTSYNILSRELDRAIFKPTTRPKRKNNYERIDYSSPLMLLEFYRLVLDEAQLASISISRVGHFSRIIPRVHTWCVSGTIIRKDLQDLHSLMRSLRLYPLDKISSEHWEHIPRPLFDRLFKSICIRHTKEMIGNQVNLPKQTRIMLRSPFSTIEYDNYCDLFSRFLEQVGLNSNGEPIGEGFDYDRSKAGMRVWSSKLRMICCHALLAGDQLRRNMYVDASNSPVLATTSKLKKNHEFIMGTLEDVLKDLILRNELESSTSFLNCIRSKLKLGKINEFLRQPEESVKIFRGLIDEINEKIKEYKNYRRKDDEDTKITWSLRIRNLLECLHQSYFMLASAYYQHYRPMHPLPDNFSDLVDLNNRENDNEDENEKNNNISNTLTAVEQRFHELEVRYYGKADEILNILLEEPLKRTDESILKLEELFGGYEKYQIKEVPKSFEDVEEDDDKRNVTEEVGAGSIELPLICDSIPSYQETFEEYSTSLGITFVLNRAKECIEQLNGQSTIINCWFQTLYEFQRVPVTDDTEKTGNEYSSYLLLQENSQAYIDQLQLILEDREKAINSTEDMLYTNSTNKFQRTFMESGTKTELYHELETLRKAYIPQGTLNPRYSLHTAVLELVGELQGYQAGTLQYSTIDYLVKLLKDCMKGELNKLRTMKTKVFDVVNAVFNAKVAYFKALQSRSDSLTNYFPDKLGDSPKYVALMEIQEISKKIDNEKVKMKNLNNRLNYLKTLSTKREQDSTEFGEDSCVICRFKILVGSLTQCGHKYCRDCLAEWMKTKKTCPMCNKKLKEDELYNFIYSRGGLKGEVIESLHENREEVHRITSHNQNNGIAAEEQHDLERIKLLKNRRLFEKDMDYVYQELPTFELRDISNIPLKRKYGTKVDMIIRQVKYLINKTPGTQILIFSQWNMFLLLLGKALRYEGVEHRSWMDKTISSGKAKKKGENSKLNQDITDFKKDSSISCFLLNTVAQAAGLTFTNASHVFLCEPIVNLSFELQAINRIHRIGQTRETTVWSFIIEGTIEESIAYLSTKKRIQAAKVRKNALSEENNEIEEIDENILEAKELTKVNDSSKKEGEIIADEDLWAAFFAARSAHVVDSVFV</sequence>
<evidence type="ECO:0000256" key="1">
    <source>
        <dbReference type="ARBA" id="ARBA00022723"/>
    </source>
</evidence>
<keyword evidence="1" id="KW-0479">Metal-binding</keyword>
<dbReference type="Gene3D" id="3.30.40.10">
    <property type="entry name" value="Zinc/RING finger domain, C3HC4 (zinc finger)"/>
    <property type="match status" value="1"/>
</dbReference>
<feature type="coiled-coil region" evidence="8">
    <location>
        <begin position="772"/>
        <end position="799"/>
    </location>
</feature>
<feature type="coiled-coil region" evidence="8">
    <location>
        <begin position="1448"/>
        <end position="1478"/>
    </location>
</feature>
<dbReference type="PROSITE" id="PS51194">
    <property type="entry name" value="HELICASE_CTER"/>
    <property type="match status" value="1"/>
</dbReference>
<gene>
    <name evidence="12" type="ORF">CAS74_003773</name>
</gene>
<dbReference type="GO" id="GO:0008270">
    <property type="term" value="F:zinc ion binding"/>
    <property type="evidence" value="ECO:0007669"/>
    <property type="project" value="UniProtKB-KW"/>
</dbReference>
<dbReference type="Pfam" id="PF13639">
    <property type="entry name" value="zf-RING_2"/>
    <property type="match status" value="1"/>
</dbReference>
<feature type="domain" description="RING-type" evidence="9">
    <location>
        <begin position="1161"/>
        <end position="1199"/>
    </location>
</feature>
<dbReference type="PROSITE" id="PS00518">
    <property type="entry name" value="ZF_RING_1"/>
    <property type="match status" value="1"/>
</dbReference>
<keyword evidence="4" id="KW-0378">Hydrolase</keyword>